<sequence length="174" mass="19769">MQEGERENAEVREECGAERSRLRSRSKDREKEKESEEPAAEALGWDIDADLELTGEGDAKLSLQRMLSAGHNQPSPAALRRRLHHPPRRSATMTFQQTEPGIQDWEGSDIRGGATFGRLNYTRKKILFETPSQKQARLPKARGLQTRNFSFLHESKFGAGRLELSACHFLLLLR</sequence>
<organism evidence="2 3">
    <name type="scientific">Bemisia tabaci</name>
    <name type="common">Sweetpotato whitefly</name>
    <name type="synonym">Aleurodes tabaci</name>
    <dbReference type="NCBI Taxonomy" id="7038"/>
    <lineage>
        <taxon>Eukaryota</taxon>
        <taxon>Metazoa</taxon>
        <taxon>Ecdysozoa</taxon>
        <taxon>Arthropoda</taxon>
        <taxon>Hexapoda</taxon>
        <taxon>Insecta</taxon>
        <taxon>Pterygota</taxon>
        <taxon>Neoptera</taxon>
        <taxon>Paraneoptera</taxon>
        <taxon>Hemiptera</taxon>
        <taxon>Sternorrhyncha</taxon>
        <taxon>Aleyrodoidea</taxon>
        <taxon>Aleyrodidae</taxon>
        <taxon>Aleyrodinae</taxon>
        <taxon>Bemisia</taxon>
    </lineage>
</organism>
<dbReference type="AlphaFoldDB" id="A0A9P0ADR6"/>
<evidence type="ECO:0000256" key="1">
    <source>
        <dbReference type="SAM" id="MobiDB-lite"/>
    </source>
</evidence>
<evidence type="ECO:0000313" key="2">
    <source>
        <dbReference type="EMBL" id="CAH0392264.1"/>
    </source>
</evidence>
<proteinExistence type="predicted"/>
<dbReference type="Proteomes" id="UP001152759">
    <property type="component" value="Chromosome 6"/>
</dbReference>
<evidence type="ECO:0000313" key="3">
    <source>
        <dbReference type="Proteomes" id="UP001152759"/>
    </source>
</evidence>
<feature type="region of interest" description="Disordered" evidence="1">
    <location>
        <begin position="68"/>
        <end position="87"/>
    </location>
</feature>
<name>A0A9P0ADR6_BEMTA</name>
<accession>A0A9P0ADR6</accession>
<feature type="region of interest" description="Disordered" evidence="1">
    <location>
        <begin position="1"/>
        <end position="43"/>
    </location>
</feature>
<dbReference type="EMBL" id="OU963867">
    <property type="protein sequence ID" value="CAH0392264.1"/>
    <property type="molecule type" value="Genomic_DNA"/>
</dbReference>
<keyword evidence="3" id="KW-1185">Reference proteome</keyword>
<protein>
    <submittedName>
        <fullName evidence="2">Uncharacterized protein</fullName>
    </submittedName>
</protein>
<gene>
    <name evidence="2" type="ORF">BEMITA_LOCUS10797</name>
</gene>
<feature type="compositionally biased region" description="Basic and acidic residues" evidence="1">
    <location>
        <begin position="1"/>
        <end position="36"/>
    </location>
</feature>
<reference evidence="2" key="1">
    <citation type="submission" date="2021-12" db="EMBL/GenBank/DDBJ databases">
        <authorList>
            <person name="King R."/>
        </authorList>
    </citation>
    <scope>NUCLEOTIDE SEQUENCE</scope>
</reference>